<dbReference type="GO" id="GO:0016020">
    <property type="term" value="C:membrane"/>
    <property type="evidence" value="ECO:0007669"/>
    <property type="project" value="UniProtKB-SubCell"/>
</dbReference>
<dbReference type="Proteomes" id="UP000315759">
    <property type="component" value="Unassembled WGS sequence"/>
</dbReference>
<feature type="transmembrane region" description="Helical" evidence="5">
    <location>
        <begin position="225"/>
        <end position="242"/>
    </location>
</feature>
<dbReference type="EMBL" id="VIFX01000021">
    <property type="protein sequence ID" value="TQR85367.1"/>
    <property type="molecule type" value="Genomic_DNA"/>
</dbReference>
<dbReference type="AlphaFoldDB" id="A0A544VZG1"/>
<dbReference type="InterPro" id="IPR002797">
    <property type="entry name" value="Polysacc_synth"/>
</dbReference>
<reference evidence="6 7" key="1">
    <citation type="submission" date="2018-10" db="EMBL/GenBank/DDBJ databases">
        <title>Draft genome of Mycobacterium hodleri strain B.</title>
        <authorList>
            <person name="Amande T.J."/>
            <person name="Mcgenity T.J."/>
        </authorList>
    </citation>
    <scope>NUCLEOTIDE SEQUENCE [LARGE SCALE GENOMIC DNA]</scope>
    <source>
        <strain evidence="6 7">B</strain>
    </source>
</reference>
<feature type="transmembrane region" description="Helical" evidence="5">
    <location>
        <begin position="375"/>
        <end position="397"/>
    </location>
</feature>
<dbReference type="PANTHER" id="PTHR43424:SF1">
    <property type="entry name" value="LOCUS PUTATIVE PROTEIN 1-RELATED"/>
    <property type="match status" value="1"/>
</dbReference>
<evidence type="ECO:0000256" key="4">
    <source>
        <dbReference type="ARBA" id="ARBA00023136"/>
    </source>
</evidence>
<evidence type="ECO:0000313" key="6">
    <source>
        <dbReference type="EMBL" id="TQR85367.1"/>
    </source>
</evidence>
<protein>
    <submittedName>
        <fullName evidence="6">Lipopolysaccharide biosynthesis protein</fullName>
    </submittedName>
</protein>
<keyword evidence="7" id="KW-1185">Reference proteome</keyword>
<dbReference type="PANTHER" id="PTHR43424">
    <property type="entry name" value="LOCUS PUTATIVE PROTEIN 1-RELATED"/>
    <property type="match status" value="1"/>
</dbReference>
<evidence type="ECO:0000256" key="1">
    <source>
        <dbReference type="ARBA" id="ARBA00004141"/>
    </source>
</evidence>
<feature type="transmembrane region" description="Helical" evidence="5">
    <location>
        <begin position="78"/>
        <end position="98"/>
    </location>
</feature>
<feature type="transmembrane region" description="Helical" evidence="5">
    <location>
        <begin position="284"/>
        <end position="308"/>
    </location>
</feature>
<organism evidence="6 7">
    <name type="scientific">Mycolicibacterium hodleri</name>
    <dbReference type="NCBI Taxonomy" id="49897"/>
    <lineage>
        <taxon>Bacteria</taxon>
        <taxon>Bacillati</taxon>
        <taxon>Actinomycetota</taxon>
        <taxon>Actinomycetes</taxon>
        <taxon>Mycobacteriales</taxon>
        <taxon>Mycobacteriaceae</taxon>
        <taxon>Mycolicibacterium</taxon>
    </lineage>
</organism>
<feature type="transmembrane region" description="Helical" evidence="5">
    <location>
        <begin position="12"/>
        <end position="32"/>
    </location>
</feature>
<evidence type="ECO:0000256" key="5">
    <source>
        <dbReference type="SAM" id="Phobius"/>
    </source>
</evidence>
<proteinExistence type="predicted"/>
<feature type="transmembrane region" description="Helical" evidence="5">
    <location>
        <begin position="44"/>
        <end position="66"/>
    </location>
</feature>
<evidence type="ECO:0000256" key="3">
    <source>
        <dbReference type="ARBA" id="ARBA00022989"/>
    </source>
</evidence>
<name>A0A544VZG1_9MYCO</name>
<evidence type="ECO:0000256" key="2">
    <source>
        <dbReference type="ARBA" id="ARBA00022692"/>
    </source>
</evidence>
<keyword evidence="3 5" id="KW-1133">Transmembrane helix</keyword>
<sequence length="402" mass="41410">MSNFASVKRQFLVLLSSRLLAAAIQAIVGVVLARTTGPGNYGEISAFAGVTFFVFVVCGLGIPNYLSRARALKQHDVVASALFINATGSFVGVAIVVIPLLAGMYTLTSGTILALLVIGTAFEKNADAALAVLIADGDQFNPAANVLLRRLITAASFFGLLKLGQDPVNAYCLASAFGPALGQAHVHVLLNRRGVDRANRASSTQILRRALPFAINDVAVQSRSLVVMIVAAVTTPVAAGLYSGAAKMIAPSELAASTLGGVILPRAAVMTARQQRSTALKLTALAGMIFPCAALLAAVSEPVVVFLLGEEYRAAATSFAVLSLTLPLLVLSSPMAALLQGMHHERLLSRGSIAFAVGLLVAVLVGAVLGGATGAAFGVLAATGLKALWLVTAVVMLSRRGR</sequence>
<dbReference type="Pfam" id="PF01943">
    <property type="entry name" value="Polysacc_synt"/>
    <property type="match status" value="1"/>
</dbReference>
<accession>A0A544VZG1</accession>
<gene>
    <name evidence="6" type="ORF">D8S82_17210</name>
</gene>
<feature type="transmembrane region" description="Helical" evidence="5">
    <location>
        <begin position="104"/>
        <end position="122"/>
    </location>
</feature>
<keyword evidence="4 5" id="KW-0472">Membrane</keyword>
<feature type="transmembrane region" description="Helical" evidence="5">
    <location>
        <begin position="254"/>
        <end position="272"/>
    </location>
</feature>
<comment type="subcellular location">
    <subcellularLocation>
        <location evidence="1">Membrane</location>
        <topology evidence="1">Multi-pass membrane protein</topology>
    </subcellularLocation>
</comment>
<feature type="transmembrane region" description="Helical" evidence="5">
    <location>
        <begin position="314"/>
        <end position="339"/>
    </location>
</feature>
<dbReference type="InterPro" id="IPR052556">
    <property type="entry name" value="PolySynth_Transporter"/>
</dbReference>
<feature type="transmembrane region" description="Helical" evidence="5">
    <location>
        <begin position="351"/>
        <end position="369"/>
    </location>
</feature>
<evidence type="ECO:0000313" key="7">
    <source>
        <dbReference type="Proteomes" id="UP000315759"/>
    </source>
</evidence>
<comment type="caution">
    <text evidence="6">The sequence shown here is derived from an EMBL/GenBank/DDBJ whole genome shotgun (WGS) entry which is preliminary data.</text>
</comment>
<keyword evidence="2 5" id="KW-0812">Transmembrane</keyword>